<feature type="region of interest" description="Disordered" evidence="1">
    <location>
        <begin position="1"/>
        <end position="70"/>
    </location>
</feature>
<name>A0ABN3JVS5_9ACTN</name>
<keyword evidence="3" id="KW-1185">Reference proteome</keyword>
<accession>A0ABN3JVS5</accession>
<protein>
    <submittedName>
        <fullName evidence="2">Uncharacterized protein</fullName>
    </submittedName>
</protein>
<gene>
    <name evidence="2" type="ORF">GCM10010191_66380</name>
</gene>
<evidence type="ECO:0000313" key="2">
    <source>
        <dbReference type="EMBL" id="GAA2440945.1"/>
    </source>
</evidence>
<dbReference type="Proteomes" id="UP001501231">
    <property type="component" value="Unassembled WGS sequence"/>
</dbReference>
<evidence type="ECO:0000256" key="1">
    <source>
        <dbReference type="SAM" id="MobiDB-lite"/>
    </source>
</evidence>
<evidence type="ECO:0000313" key="3">
    <source>
        <dbReference type="Proteomes" id="UP001501231"/>
    </source>
</evidence>
<sequence>MPDTKGSTRDPAAPHRTKGPGHSEPNALARSAPFGRWPDPREDEGHDESDEEDPAPKITQGLLVTWFAAR</sequence>
<comment type="caution">
    <text evidence="2">The sequence shown here is derived from an EMBL/GenBank/DDBJ whole genome shotgun (WGS) entry which is preliminary data.</text>
</comment>
<reference evidence="2 3" key="1">
    <citation type="journal article" date="2019" name="Int. J. Syst. Evol. Microbiol.">
        <title>The Global Catalogue of Microorganisms (GCM) 10K type strain sequencing project: providing services to taxonomists for standard genome sequencing and annotation.</title>
        <authorList>
            <consortium name="The Broad Institute Genomics Platform"/>
            <consortium name="The Broad Institute Genome Sequencing Center for Infectious Disease"/>
            <person name="Wu L."/>
            <person name="Ma J."/>
        </authorList>
    </citation>
    <scope>NUCLEOTIDE SEQUENCE [LARGE SCALE GENOMIC DNA]</scope>
    <source>
        <strain evidence="2 3">JCM 3325</strain>
    </source>
</reference>
<dbReference type="EMBL" id="BAAARW010000024">
    <property type="protein sequence ID" value="GAA2440945.1"/>
    <property type="molecule type" value="Genomic_DNA"/>
</dbReference>
<organism evidence="2 3">
    <name type="scientific">Actinomadura vinacea</name>
    <dbReference type="NCBI Taxonomy" id="115336"/>
    <lineage>
        <taxon>Bacteria</taxon>
        <taxon>Bacillati</taxon>
        <taxon>Actinomycetota</taxon>
        <taxon>Actinomycetes</taxon>
        <taxon>Streptosporangiales</taxon>
        <taxon>Thermomonosporaceae</taxon>
        <taxon>Actinomadura</taxon>
    </lineage>
</organism>
<proteinExistence type="predicted"/>